<keyword evidence="2" id="KW-1185">Reference proteome</keyword>
<comment type="caution">
    <text evidence="1">The sequence shown here is derived from an EMBL/GenBank/DDBJ whole genome shotgun (WGS) entry which is preliminary data.</text>
</comment>
<gene>
    <name evidence="1" type="ORF">QWZ12_15945</name>
</gene>
<accession>A0ABT8BK89</accession>
<dbReference type="EMBL" id="JAUFPX010000015">
    <property type="protein sequence ID" value="MDN3592090.1"/>
    <property type="molecule type" value="Genomic_DNA"/>
</dbReference>
<name>A0ABT8BK89_9HYPH</name>
<organism evidence="1 2">
    <name type="scientific">Methylobacterium adhaesivum</name>
    <dbReference type="NCBI Taxonomy" id="333297"/>
    <lineage>
        <taxon>Bacteria</taxon>
        <taxon>Pseudomonadati</taxon>
        <taxon>Pseudomonadota</taxon>
        <taxon>Alphaproteobacteria</taxon>
        <taxon>Hyphomicrobiales</taxon>
        <taxon>Methylobacteriaceae</taxon>
        <taxon>Methylobacterium</taxon>
    </lineage>
</organism>
<reference evidence="2" key="1">
    <citation type="journal article" date="2019" name="Int. J. Syst. Evol. Microbiol.">
        <title>The Global Catalogue of Microorganisms (GCM) 10K type strain sequencing project: providing services to taxonomists for standard genome sequencing and annotation.</title>
        <authorList>
            <consortium name="The Broad Institute Genomics Platform"/>
            <consortium name="The Broad Institute Genome Sequencing Center for Infectious Disease"/>
            <person name="Wu L."/>
            <person name="Ma J."/>
        </authorList>
    </citation>
    <scope>NUCLEOTIDE SEQUENCE [LARGE SCALE GENOMIC DNA]</scope>
    <source>
        <strain evidence="2">CECT 7069</strain>
    </source>
</reference>
<evidence type="ECO:0000313" key="1">
    <source>
        <dbReference type="EMBL" id="MDN3592090.1"/>
    </source>
</evidence>
<sequence>MPIGLDLDSLFTVGTSVVSGALGGGIWQSFIGDYLKRKEADRAENKEAKALCLKILPLLVEIEHKYRVEAAENLYLWNIKDDIHDDIVPNVKIRPLDKKIAQDLDDAKLHMLEGEIAIRISLIEREITAINAELDSVQSSSYYSYDHPGNIAIAAKNHADIKLTAFLLQLNDLRKRMMTTYIGKRSWSSKEKRGHKQLVAMNKKARAHKSLTYKMRLKLANLKRKLYMKLALWRAR</sequence>
<dbReference type="Proteomes" id="UP001224644">
    <property type="component" value="Unassembled WGS sequence"/>
</dbReference>
<protein>
    <recommendedName>
        <fullName evidence="3">RPW8 domain-containing protein</fullName>
    </recommendedName>
</protein>
<dbReference type="RefSeq" id="WP_238226177.1">
    <property type="nucleotide sequence ID" value="NZ_BPQD01000016.1"/>
</dbReference>
<evidence type="ECO:0008006" key="3">
    <source>
        <dbReference type="Google" id="ProtNLM"/>
    </source>
</evidence>
<evidence type="ECO:0000313" key="2">
    <source>
        <dbReference type="Proteomes" id="UP001224644"/>
    </source>
</evidence>
<proteinExistence type="predicted"/>